<dbReference type="GO" id="GO:0005509">
    <property type="term" value="F:calcium ion binding"/>
    <property type="evidence" value="ECO:0007669"/>
    <property type="project" value="TreeGrafter"/>
</dbReference>
<dbReference type="GO" id="GO:0048791">
    <property type="term" value="P:calcium ion-regulated exocytosis of neurotransmitter"/>
    <property type="evidence" value="ECO:0007669"/>
    <property type="project" value="TreeGrafter"/>
</dbReference>
<dbReference type="CDD" id="cd08388">
    <property type="entry name" value="C2A_Synaptotagmin-4-11"/>
    <property type="match status" value="1"/>
</dbReference>
<dbReference type="PANTHER" id="PTHR10024:SF369">
    <property type="entry name" value="FI18813P1"/>
    <property type="match status" value="1"/>
</dbReference>
<proteinExistence type="evidence at transcript level"/>
<dbReference type="PANTHER" id="PTHR10024">
    <property type="entry name" value="SYNAPTOTAGMIN"/>
    <property type="match status" value="1"/>
</dbReference>
<organism evidence="4">
    <name type="scientific">Eubosmina coregoni</name>
    <dbReference type="NCBI Taxonomy" id="186181"/>
    <lineage>
        <taxon>Eukaryota</taxon>
        <taxon>Metazoa</taxon>
        <taxon>Ecdysozoa</taxon>
        <taxon>Arthropoda</taxon>
        <taxon>Crustacea</taxon>
        <taxon>Branchiopoda</taxon>
        <taxon>Diplostraca</taxon>
        <taxon>Cladocera</taxon>
        <taxon>Anomopoda</taxon>
        <taxon>Bosminidae</taxon>
        <taxon>Eubosmina</taxon>
    </lineage>
</organism>
<dbReference type="InterPro" id="IPR001565">
    <property type="entry name" value="Synaptotagmin"/>
</dbReference>
<dbReference type="GO" id="GO:0098793">
    <property type="term" value="C:presynapse"/>
    <property type="evidence" value="ECO:0007669"/>
    <property type="project" value="GOC"/>
</dbReference>
<sequence>MDLTSSRFNNNDDISRFLDSLVANTLPPSSLFLSSFPLAFDRHLKRIQFVEFVSLVFRVISSERAPLSKNGDYSFGGYHAICCCFCYRGHQQQSSARGQQKKLRPAHHVGTEYRKPTAVRSPNQHGSTAAIHYPKKSPSPTSCVRPVVPGSCPIGTTQSPLSATTPSTLTPTYEIASPQVSRKNSLANNRSEEPLHQRKISFQLENEVDQVSGKIDPLMKIDGVAGALTSVADLTSGTVKTAGEGANKLGQLYFKVRHNSEKSTLNITVVQCRGLPARDSNVGSSDPYVKLQLLPDKHHKVKTRVLRRTQHPVYDEDFTFYGIGENQLQSLTLHFVVLSFDRYSRDDVIGEVLLPVSEALESSAVIETSGVDAEKNIGNQSDAVLIRDIAPRSLKMKSYGRGELLVSLCYQPQASRLTAVILKARNIPRMDMSGLADPYVKIYLVHNGQRVSKKKTHVKKRTLNPVFNESFVFDLPASATSLDNISLEFLVLDWDRVTKNEASYWPFRVGWRELYSQCFVSFSSASFHFILYCVKVRREIRDFFKLQQPLKYTLLY</sequence>
<dbReference type="Pfam" id="PF00168">
    <property type="entry name" value="C2"/>
    <property type="match status" value="2"/>
</dbReference>
<dbReference type="GO" id="GO:0005544">
    <property type="term" value="F:calcium-dependent phospholipid binding"/>
    <property type="evidence" value="ECO:0007669"/>
    <property type="project" value="TreeGrafter"/>
</dbReference>
<evidence type="ECO:0000313" key="4">
    <source>
        <dbReference type="EMBL" id="SVE69781.1"/>
    </source>
</evidence>
<dbReference type="GO" id="GO:0006906">
    <property type="term" value="P:vesicle fusion"/>
    <property type="evidence" value="ECO:0007669"/>
    <property type="project" value="TreeGrafter"/>
</dbReference>
<keyword evidence="1" id="KW-0677">Repeat</keyword>
<dbReference type="AlphaFoldDB" id="A0A4Y7LMG9"/>
<evidence type="ECO:0000256" key="1">
    <source>
        <dbReference type="ARBA" id="ARBA00022737"/>
    </source>
</evidence>
<dbReference type="FunFam" id="2.60.40.150:FF:000181">
    <property type="entry name" value="Synaptotagmin 4"/>
    <property type="match status" value="1"/>
</dbReference>
<reference evidence="4" key="1">
    <citation type="submission" date="2018-08" db="EMBL/GenBank/DDBJ databases">
        <authorList>
            <person name="Cornetti L."/>
        </authorList>
    </citation>
    <scope>NUCLEOTIDE SEQUENCE</scope>
    <source>
        <strain evidence="4">FI-BAL1-1</strain>
    </source>
</reference>
<gene>
    <name evidence="4" type="primary">EOG090X05OW</name>
</gene>
<dbReference type="GO" id="GO:0005886">
    <property type="term" value="C:plasma membrane"/>
    <property type="evidence" value="ECO:0007669"/>
    <property type="project" value="TreeGrafter"/>
</dbReference>
<dbReference type="GO" id="GO:0030424">
    <property type="term" value="C:axon"/>
    <property type="evidence" value="ECO:0007669"/>
    <property type="project" value="TreeGrafter"/>
</dbReference>
<dbReference type="GO" id="GO:0001786">
    <property type="term" value="F:phosphatidylserine binding"/>
    <property type="evidence" value="ECO:0007669"/>
    <property type="project" value="TreeGrafter"/>
</dbReference>
<feature type="region of interest" description="Disordered" evidence="2">
    <location>
        <begin position="117"/>
        <end position="142"/>
    </location>
</feature>
<dbReference type="EMBL" id="LR000162">
    <property type="protein sequence ID" value="SVE69781.1"/>
    <property type="molecule type" value="mRNA"/>
</dbReference>
<feature type="domain" description="C2" evidence="3">
    <location>
        <begin position="400"/>
        <end position="524"/>
    </location>
</feature>
<dbReference type="GO" id="GO:0070382">
    <property type="term" value="C:exocytic vesicle"/>
    <property type="evidence" value="ECO:0007669"/>
    <property type="project" value="TreeGrafter"/>
</dbReference>
<dbReference type="PRINTS" id="PR00399">
    <property type="entry name" value="SYNAPTOTAGMN"/>
</dbReference>
<evidence type="ECO:0000259" key="3">
    <source>
        <dbReference type="PROSITE" id="PS50004"/>
    </source>
</evidence>
<dbReference type="GO" id="GO:0030276">
    <property type="term" value="F:clathrin binding"/>
    <property type="evidence" value="ECO:0007669"/>
    <property type="project" value="TreeGrafter"/>
</dbReference>
<dbReference type="InterPro" id="IPR035892">
    <property type="entry name" value="C2_domain_sf"/>
</dbReference>
<accession>A0A4Y7LMG9</accession>
<dbReference type="Gene3D" id="2.60.40.150">
    <property type="entry name" value="C2 domain"/>
    <property type="match status" value="2"/>
</dbReference>
<dbReference type="SUPFAM" id="SSF49562">
    <property type="entry name" value="C2 domain (Calcium/lipid-binding domain, CaLB)"/>
    <property type="match status" value="2"/>
</dbReference>
<feature type="domain" description="C2" evidence="3">
    <location>
        <begin position="248"/>
        <end position="369"/>
    </location>
</feature>
<protein>
    <submittedName>
        <fullName evidence="4">EOG090X05OW</fullName>
    </submittedName>
</protein>
<dbReference type="InterPro" id="IPR000008">
    <property type="entry name" value="C2_dom"/>
</dbReference>
<dbReference type="GO" id="GO:0000149">
    <property type="term" value="F:SNARE binding"/>
    <property type="evidence" value="ECO:0007669"/>
    <property type="project" value="TreeGrafter"/>
</dbReference>
<evidence type="ECO:0000256" key="2">
    <source>
        <dbReference type="SAM" id="MobiDB-lite"/>
    </source>
</evidence>
<dbReference type="PRINTS" id="PR00360">
    <property type="entry name" value="C2DOMAIN"/>
</dbReference>
<dbReference type="PROSITE" id="PS50004">
    <property type="entry name" value="C2"/>
    <property type="match status" value="2"/>
</dbReference>
<name>A0A4Y7LMG9_9CRUS</name>
<dbReference type="SMART" id="SM00239">
    <property type="entry name" value="C2"/>
    <property type="match status" value="2"/>
</dbReference>